<comment type="catalytic activity">
    <reaction evidence="2">
        <text>a fatty acyl-CoA + H2O = a fatty acid + CoA + H(+)</text>
        <dbReference type="Rhea" id="RHEA:16781"/>
        <dbReference type="ChEBI" id="CHEBI:15377"/>
        <dbReference type="ChEBI" id="CHEBI:15378"/>
        <dbReference type="ChEBI" id="CHEBI:28868"/>
        <dbReference type="ChEBI" id="CHEBI:57287"/>
        <dbReference type="ChEBI" id="CHEBI:77636"/>
        <dbReference type="EC" id="3.1.2.20"/>
    </reaction>
</comment>
<dbReference type="SUPFAM" id="SSF54637">
    <property type="entry name" value="Thioesterase/thiol ester dehydrase-isomerase"/>
    <property type="match status" value="1"/>
</dbReference>
<feature type="domain" description="Thioesterase" evidence="8">
    <location>
        <begin position="56"/>
        <end position="127"/>
    </location>
</feature>
<evidence type="ECO:0000256" key="4">
    <source>
        <dbReference type="ARBA" id="ARBA00038381"/>
    </source>
</evidence>
<reference evidence="10" key="1">
    <citation type="journal article" date="2019" name="Int. J. Syst. Evol. Microbiol.">
        <title>The Global Catalogue of Microorganisms (GCM) 10K type strain sequencing project: providing services to taxonomists for standard genome sequencing and annotation.</title>
        <authorList>
            <consortium name="The Broad Institute Genomics Platform"/>
            <consortium name="The Broad Institute Genome Sequencing Center for Infectious Disease"/>
            <person name="Wu L."/>
            <person name="Ma J."/>
        </authorList>
    </citation>
    <scope>NUCLEOTIDE SEQUENCE [LARGE SCALE GENOMIC DNA]</scope>
    <source>
        <strain evidence="10">KCTC 42964</strain>
    </source>
</reference>
<comment type="catalytic activity">
    <reaction evidence="7">
        <text>a medium-chain fatty acyl-CoA + H2O = a medium-chain fatty acid + CoA + H(+)</text>
        <dbReference type="Rhea" id="RHEA:68184"/>
        <dbReference type="ChEBI" id="CHEBI:15377"/>
        <dbReference type="ChEBI" id="CHEBI:15378"/>
        <dbReference type="ChEBI" id="CHEBI:57287"/>
        <dbReference type="ChEBI" id="CHEBI:59558"/>
        <dbReference type="ChEBI" id="CHEBI:90546"/>
    </reaction>
</comment>
<keyword evidence="1 9" id="KW-0378">Hydrolase</keyword>
<gene>
    <name evidence="9" type="ORF">ACFOGJ_20585</name>
</gene>
<proteinExistence type="inferred from homology"/>
<dbReference type="PANTHER" id="PTHR43240:SF20">
    <property type="entry name" value="MEDIUM_LONG-CHAIN ACYL-COA THIOESTERASE YIGI"/>
    <property type="match status" value="1"/>
</dbReference>
<dbReference type="NCBIfam" id="TIGR00369">
    <property type="entry name" value="unchar_dom_1"/>
    <property type="match status" value="1"/>
</dbReference>
<comment type="similarity">
    <text evidence="4">Belongs to the YigI thioesterase family.</text>
</comment>
<dbReference type="Proteomes" id="UP001595528">
    <property type="component" value="Unassembled WGS sequence"/>
</dbReference>
<evidence type="ECO:0000256" key="7">
    <source>
        <dbReference type="ARBA" id="ARBA00048062"/>
    </source>
</evidence>
<protein>
    <recommendedName>
        <fullName evidence="6">Medium/long-chain acyl-CoA thioesterase YigI</fullName>
        <ecNumber evidence="5">3.1.2.20</ecNumber>
    </recommendedName>
</protein>
<dbReference type="PANTHER" id="PTHR43240">
    <property type="entry name" value="1,4-DIHYDROXY-2-NAPHTHOYL-COA THIOESTERASE 1"/>
    <property type="match status" value="1"/>
</dbReference>
<evidence type="ECO:0000256" key="5">
    <source>
        <dbReference type="ARBA" id="ARBA00038894"/>
    </source>
</evidence>
<sequence>MSPDTFGPADPGFETRVRDSFARQQVMRTLGVAMAALTPGRCELQMPFAPAFTQQHGFLHAGIVTTVADSAAGYAAYSLMPEDSSVLTVEFKQNLLAPAAGRLLIARAAVVRPGRQLSVVQSEAFVADAAGTEKAIALMQATMICLPGRPDRAA</sequence>
<dbReference type="EC" id="3.1.2.20" evidence="5"/>
<dbReference type="CDD" id="cd03443">
    <property type="entry name" value="PaaI_thioesterase"/>
    <property type="match status" value="1"/>
</dbReference>
<name>A0ABV7L4U5_9PROT</name>
<evidence type="ECO:0000256" key="2">
    <source>
        <dbReference type="ARBA" id="ARBA00035880"/>
    </source>
</evidence>
<comment type="catalytic activity">
    <reaction evidence="3">
        <text>a long-chain fatty acyl-CoA + H2O = a long-chain fatty acid + CoA + H(+)</text>
        <dbReference type="Rhea" id="RHEA:67680"/>
        <dbReference type="ChEBI" id="CHEBI:15377"/>
        <dbReference type="ChEBI" id="CHEBI:15378"/>
        <dbReference type="ChEBI" id="CHEBI:57287"/>
        <dbReference type="ChEBI" id="CHEBI:57560"/>
        <dbReference type="ChEBI" id="CHEBI:83139"/>
    </reaction>
</comment>
<dbReference type="Gene3D" id="3.10.129.10">
    <property type="entry name" value="Hotdog Thioesterase"/>
    <property type="match status" value="1"/>
</dbReference>
<keyword evidence="10" id="KW-1185">Reference proteome</keyword>
<organism evidence="9 10">
    <name type="scientific">Marinibaculum pumilum</name>
    <dbReference type="NCBI Taxonomy" id="1766165"/>
    <lineage>
        <taxon>Bacteria</taxon>
        <taxon>Pseudomonadati</taxon>
        <taxon>Pseudomonadota</taxon>
        <taxon>Alphaproteobacteria</taxon>
        <taxon>Rhodospirillales</taxon>
        <taxon>Rhodospirillaceae</taxon>
        <taxon>Marinibaculum</taxon>
    </lineage>
</organism>
<dbReference type="EMBL" id="JBHRTR010000034">
    <property type="protein sequence ID" value="MFC3229658.1"/>
    <property type="molecule type" value="Genomic_DNA"/>
</dbReference>
<evidence type="ECO:0000256" key="6">
    <source>
        <dbReference type="ARBA" id="ARBA00040062"/>
    </source>
</evidence>
<evidence type="ECO:0000313" key="9">
    <source>
        <dbReference type="EMBL" id="MFC3229658.1"/>
    </source>
</evidence>
<accession>A0ABV7L4U5</accession>
<evidence type="ECO:0000256" key="1">
    <source>
        <dbReference type="ARBA" id="ARBA00022801"/>
    </source>
</evidence>
<evidence type="ECO:0000259" key="8">
    <source>
        <dbReference type="Pfam" id="PF03061"/>
    </source>
</evidence>
<evidence type="ECO:0000313" key="10">
    <source>
        <dbReference type="Proteomes" id="UP001595528"/>
    </source>
</evidence>
<dbReference type="InterPro" id="IPR003736">
    <property type="entry name" value="PAAI_dom"/>
</dbReference>
<dbReference type="Pfam" id="PF03061">
    <property type="entry name" value="4HBT"/>
    <property type="match status" value="1"/>
</dbReference>
<comment type="caution">
    <text evidence="9">The sequence shown here is derived from an EMBL/GenBank/DDBJ whole genome shotgun (WGS) entry which is preliminary data.</text>
</comment>
<dbReference type="GO" id="GO:0016787">
    <property type="term" value="F:hydrolase activity"/>
    <property type="evidence" value="ECO:0007669"/>
    <property type="project" value="UniProtKB-KW"/>
</dbReference>
<dbReference type="InterPro" id="IPR029069">
    <property type="entry name" value="HotDog_dom_sf"/>
</dbReference>
<dbReference type="RefSeq" id="WP_379904071.1">
    <property type="nucleotide sequence ID" value="NZ_JBHRTR010000034.1"/>
</dbReference>
<dbReference type="InterPro" id="IPR006683">
    <property type="entry name" value="Thioestr_dom"/>
</dbReference>
<evidence type="ECO:0000256" key="3">
    <source>
        <dbReference type="ARBA" id="ARBA00036002"/>
    </source>
</evidence>